<proteinExistence type="predicted"/>
<sequence>WRSRHCTTHEFRGCSDDFGRVSGTDSGAPFEADLDPGSCVQGVADSEAMARGTGACTTTSQSTDPTVDSATIPGGSVSPVRSGDVAAAIGDGDRQTASSISDSTAQVSVGCSRLSALNSDRKVTRRAAAEKRKLKSSGKA</sequence>
<name>A0A0J8DRY5_BETVV</name>
<feature type="compositionally biased region" description="Basic and acidic residues" evidence="1">
    <location>
        <begin position="120"/>
        <end position="131"/>
    </location>
</feature>
<reference evidence="2 3" key="1">
    <citation type="journal article" date="2014" name="Nature">
        <title>The genome of the recently domesticated crop plant sugar beet (Beta vulgaris).</title>
        <authorList>
            <person name="Dohm J.C."/>
            <person name="Minoche A.E."/>
            <person name="Holtgrawe D."/>
            <person name="Capella-Gutierrez S."/>
            <person name="Zakrzewski F."/>
            <person name="Tafer H."/>
            <person name="Rupp O."/>
            <person name="Sorensen T.R."/>
            <person name="Stracke R."/>
            <person name="Reinhardt R."/>
            <person name="Goesmann A."/>
            <person name="Kraft T."/>
            <person name="Schulz B."/>
            <person name="Stadler P.F."/>
            <person name="Schmidt T."/>
            <person name="Gabaldon T."/>
            <person name="Lehrach H."/>
            <person name="Weisshaar B."/>
            <person name="Himmelbauer H."/>
        </authorList>
    </citation>
    <scope>NUCLEOTIDE SEQUENCE [LARGE SCALE GENOMIC DNA]</scope>
    <source>
        <tissue evidence="2">Taproot</tissue>
    </source>
</reference>
<evidence type="ECO:0000313" key="2">
    <source>
        <dbReference type="EMBL" id="KMS93500.1"/>
    </source>
</evidence>
<feature type="region of interest" description="Disordered" evidence="1">
    <location>
        <begin position="120"/>
        <end position="140"/>
    </location>
</feature>
<dbReference type="AlphaFoldDB" id="A0A0J8DRY5"/>
<organism evidence="2 3">
    <name type="scientific">Beta vulgaris subsp. vulgaris</name>
    <name type="common">Beet</name>
    <dbReference type="NCBI Taxonomy" id="3555"/>
    <lineage>
        <taxon>Eukaryota</taxon>
        <taxon>Viridiplantae</taxon>
        <taxon>Streptophyta</taxon>
        <taxon>Embryophyta</taxon>
        <taxon>Tracheophyta</taxon>
        <taxon>Spermatophyta</taxon>
        <taxon>Magnoliopsida</taxon>
        <taxon>eudicotyledons</taxon>
        <taxon>Gunneridae</taxon>
        <taxon>Pentapetalae</taxon>
        <taxon>Caryophyllales</taxon>
        <taxon>Chenopodiaceae</taxon>
        <taxon>Betoideae</taxon>
        <taxon>Beta</taxon>
    </lineage>
</organism>
<keyword evidence="3" id="KW-1185">Reference proteome</keyword>
<feature type="non-terminal residue" evidence="2">
    <location>
        <position position="1"/>
    </location>
</feature>
<feature type="compositionally biased region" description="Polar residues" evidence="1">
    <location>
        <begin position="55"/>
        <end position="69"/>
    </location>
</feature>
<accession>A0A0J8DRY5</accession>
<evidence type="ECO:0000313" key="3">
    <source>
        <dbReference type="Proteomes" id="UP000035740"/>
    </source>
</evidence>
<dbReference type="Proteomes" id="UP000035740">
    <property type="component" value="Unassembled WGS sequence"/>
</dbReference>
<evidence type="ECO:0000256" key="1">
    <source>
        <dbReference type="SAM" id="MobiDB-lite"/>
    </source>
</evidence>
<feature type="region of interest" description="Disordered" evidence="1">
    <location>
        <begin position="51"/>
        <end position="83"/>
    </location>
</feature>
<dbReference type="Gramene" id="KMS93500">
    <property type="protein sequence ID" value="KMS93500"/>
    <property type="gene ID" value="BVRB_030850"/>
</dbReference>
<gene>
    <name evidence="2" type="ORF">BVRB_030850</name>
</gene>
<feature type="region of interest" description="Disordered" evidence="1">
    <location>
        <begin position="17"/>
        <end position="39"/>
    </location>
</feature>
<dbReference type="EMBL" id="KQ102022">
    <property type="protein sequence ID" value="KMS93500.1"/>
    <property type="molecule type" value="Genomic_DNA"/>
</dbReference>
<protein>
    <submittedName>
        <fullName evidence="2">Uncharacterized protein</fullName>
    </submittedName>
</protein>